<keyword evidence="3" id="KW-1185">Reference proteome</keyword>
<dbReference type="AlphaFoldDB" id="H5TXB2"/>
<evidence type="ECO:0000313" key="3">
    <source>
        <dbReference type="Proteomes" id="UP000005845"/>
    </source>
</evidence>
<sequence length="104" mass="11184">MGPKSHSQPKKQVADEGDSAAQTSYCTNSLLQGDHRTAKRTQHSTGRAKPRSPDRMTNNKLRNEDGGPNISDGDTDIRTDALGVKSTGRHGDHGPSNLSFEPDS</sequence>
<proteinExistence type="predicted"/>
<gene>
    <name evidence="2" type="ORF">GOSPT_028_00080</name>
</gene>
<organism evidence="2 3">
    <name type="scientific">Gordonia sputi NBRC 100414</name>
    <dbReference type="NCBI Taxonomy" id="1089453"/>
    <lineage>
        <taxon>Bacteria</taxon>
        <taxon>Bacillati</taxon>
        <taxon>Actinomycetota</taxon>
        <taxon>Actinomycetes</taxon>
        <taxon>Mycobacteriales</taxon>
        <taxon>Gordoniaceae</taxon>
        <taxon>Gordonia</taxon>
    </lineage>
</organism>
<protein>
    <submittedName>
        <fullName evidence="2">Uncharacterized protein</fullName>
    </submittedName>
</protein>
<evidence type="ECO:0000256" key="1">
    <source>
        <dbReference type="SAM" id="MobiDB-lite"/>
    </source>
</evidence>
<reference evidence="2 3" key="1">
    <citation type="submission" date="2012-02" db="EMBL/GenBank/DDBJ databases">
        <title>Whole genome shotgun sequence of Gordonia sputi NBRC 100414.</title>
        <authorList>
            <person name="Yoshida I."/>
            <person name="Hosoyama A."/>
            <person name="Tsuchikane K."/>
            <person name="Katsumata H."/>
            <person name="Yamazaki S."/>
            <person name="Fujita N."/>
        </authorList>
    </citation>
    <scope>NUCLEOTIDE SEQUENCE [LARGE SCALE GENOMIC DNA]</scope>
    <source>
        <strain evidence="2 3">NBRC 100414</strain>
    </source>
</reference>
<dbReference type="EMBL" id="BAFC01000028">
    <property type="protein sequence ID" value="GAB38120.1"/>
    <property type="molecule type" value="Genomic_DNA"/>
</dbReference>
<evidence type="ECO:0000313" key="2">
    <source>
        <dbReference type="EMBL" id="GAB38120.1"/>
    </source>
</evidence>
<feature type="region of interest" description="Disordered" evidence="1">
    <location>
        <begin position="1"/>
        <end position="104"/>
    </location>
</feature>
<dbReference type="Proteomes" id="UP000005845">
    <property type="component" value="Unassembled WGS sequence"/>
</dbReference>
<comment type="caution">
    <text evidence="2">The sequence shown here is derived from an EMBL/GenBank/DDBJ whole genome shotgun (WGS) entry which is preliminary data.</text>
</comment>
<accession>H5TXB2</accession>
<feature type="compositionally biased region" description="Basic residues" evidence="1">
    <location>
        <begin position="37"/>
        <end position="50"/>
    </location>
</feature>
<name>H5TXB2_9ACTN</name>
<feature type="compositionally biased region" description="Polar residues" evidence="1">
    <location>
        <begin position="20"/>
        <end position="31"/>
    </location>
</feature>